<dbReference type="KEGG" id="msd:MYSTI_06262"/>
<name>L7UI37_MYXSD</name>
<reference evidence="3 4" key="1">
    <citation type="journal article" date="2013" name="Genome Announc.">
        <title>Complete genome sequence of Myxococcus stipitatus strain DSM 14675, a fruiting myxobacterium.</title>
        <authorList>
            <person name="Huntley S."/>
            <person name="Kneip S."/>
            <person name="Treuner-Lange A."/>
            <person name="Sogaard-Andersen L."/>
        </authorList>
    </citation>
    <scope>NUCLEOTIDE SEQUENCE [LARGE SCALE GENOMIC DNA]</scope>
    <source>
        <strain evidence="4">DSM 14675 / JCM 12634 / Mx s8</strain>
    </source>
</reference>
<feature type="transmembrane region" description="Helical" evidence="1">
    <location>
        <begin position="174"/>
        <end position="191"/>
    </location>
</feature>
<dbReference type="EMBL" id="CP004025">
    <property type="protein sequence ID" value="AGC47535.1"/>
    <property type="molecule type" value="Genomic_DNA"/>
</dbReference>
<feature type="domain" description="DUF4401" evidence="2">
    <location>
        <begin position="43"/>
        <end position="360"/>
    </location>
</feature>
<dbReference type="PATRIC" id="fig|1278073.3.peg.6353"/>
<gene>
    <name evidence="3" type="ordered locus">MYSTI_06262</name>
</gene>
<dbReference type="AlphaFoldDB" id="L7UI37"/>
<dbReference type="STRING" id="1278073.MYSTI_06262"/>
<feature type="transmembrane region" description="Helical" evidence="1">
    <location>
        <begin position="203"/>
        <end position="221"/>
    </location>
</feature>
<feature type="transmembrane region" description="Helical" evidence="1">
    <location>
        <begin position="75"/>
        <end position="91"/>
    </location>
</feature>
<feature type="transmembrane region" description="Helical" evidence="1">
    <location>
        <begin position="281"/>
        <end position="305"/>
    </location>
</feature>
<evidence type="ECO:0000313" key="4">
    <source>
        <dbReference type="Proteomes" id="UP000011131"/>
    </source>
</evidence>
<protein>
    <recommendedName>
        <fullName evidence="2">DUF4401 domain-containing protein</fullName>
    </recommendedName>
</protein>
<accession>L7UI37</accession>
<keyword evidence="1" id="KW-1133">Transmembrane helix</keyword>
<dbReference type="HOGENOM" id="CLU_064717_0_0_7"/>
<keyword evidence="4" id="KW-1185">Reference proteome</keyword>
<dbReference type="InterPro" id="IPR025513">
    <property type="entry name" value="DUF4401"/>
</dbReference>
<feature type="transmembrane region" description="Helical" evidence="1">
    <location>
        <begin position="44"/>
        <end position="68"/>
    </location>
</feature>
<dbReference type="Pfam" id="PF14351">
    <property type="entry name" value="DUF4401"/>
    <property type="match status" value="1"/>
</dbReference>
<feature type="transmembrane region" description="Helical" evidence="1">
    <location>
        <begin position="312"/>
        <end position="331"/>
    </location>
</feature>
<sequence>MSLRPSLRDVFQGLQREGHLDEVAESRARTTLEALQRTSTATPWFVKVLTGIGAWMSASFILSFFACIGIGQNEVAFILLGVVCCVAATALRRLSSGAFLEQLALALALAGLGIVTAGVALETGEAQPAALANLVFSAALIIAFPDSTLRVIATFTLVGAALVLLWNFLGILGVDLGVFVCAALAQGLLLYQPRLAAGRMGEALGSLSLGLATCVPALLLVRSSMRLLDVENWFRFGDASAPNGPLVLTLLLTALALYAAWHTMNELDLEPASTAGAGVFAALTLMAVLTLHTPAIIASIGLLLTGFLRRNVVVLGLAVAFLVLSGAWYYYDLSLTLLAKSGALVGSGAVLLALRWFLFRRAPHSPATAEAR</sequence>
<dbReference type="Proteomes" id="UP000011131">
    <property type="component" value="Chromosome"/>
</dbReference>
<feature type="transmembrane region" description="Helical" evidence="1">
    <location>
        <begin position="242"/>
        <end position="261"/>
    </location>
</feature>
<keyword evidence="1" id="KW-0812">Transmembrane</keyword>
<organism evidence="3 4">
    <name type="scientific">Myxococcus stipitatus (strain DSM 14675 / JCM 12634 / Mx s8)</name>
    <dbReference type="NCBI Taxonomy" id="1278073"/>
    <lineage>
        <taxon>Bacteria</taxon>
        <taxon>Pseudomonadati</taxon>
        <taxon>Myxococcota</taxon>
        <taxon>Myxococcia</taxon>
        <taxon>Myxococcales</taxon>
        <taxon>Cystobacterineae</taxon>
        <taxon>Myxococcaceae</taxon>
        <taxon>Myxococcus</taxon>
    </lineage>
</organism>
<evidence type="ECO:0000313" key="3">
    <source>
        <dbReference type="EMBL" id="AGC47535.1"/>
    </source>
</evidence>
<evidence type="ECO:0000256" key="1">
    <source>
        <dbReference type="SAM" id="Phobius"/>
    </source>
</evidence>
<proteinExistence type="predicted"/>
<feature type="transmembrane region" description="Helical" evidence="1">
    <location>
        <begin position="103"/>
        <end position="121"/>
    </location>
</feature>
<dbReference type="RefSeq" id="WP_015351789.1">
    <property type="nucleotide sequence ID" value="NC_020126.1"/>
</dbReference>
<dbReference type="OrthoDB" id="5495410at2"/>
<keyword evidence="1" id="KW-0472">Membrane</keyword>
<feature type="transmembrane region" description="Helical" evidence="1">
    <location>
        <begin position="128"/>
        <end position="145"/>
    </location>
</feature>
<evidence type="ECO:0000259" key="2">
    <source>
        <dbReference type="Pfam" id="PF14351"/>
    </source>
</evidence>
<feature type="transmembrane region" description="Helical" evidence="1">
    <location>
        <begin position="337"/>
        <end position="358"/>
    </location>
</feature>